<dbReference type="InterPro" id="IPR026113">
    <property type="entry name" value="METTL2/6/8-like"/>
</dbReference>
<evidence type="ECO:0000256" key="2">
    <source>
        <dbReference type="ARBA" id="ARBA00022603"/>
    </source>
</evidence>
<dbReference type="PANTHER" id="PTHR22809">
    <property type="entry name" value="METHYLTRANSFERASE-RELATED"/>
    <property type="match status" value="1"/>
</dbReference>
<name>A0A9W7GAJ0_9STRA</name>
<comment type="caution">
    <text evidence="5">The sequence shown here is derived from an EMBL/GenBank/DDBJ whole genome shotgun (WGS) entry which is preliminary data.</text>
</comment>
<evidence type="ECO:0000313" key="6">
    <source>
        <dbReference type="Proteomes" id="UP001165065"/>
    </source>
</evidence>
<keyword evidence="2" id="KW-0489">Methyltransferase</keyword>
<sequence length="282" mass="30652">MQPAQPAYFDADFEFSELEVDGCDFLSTLNVQVSSSTTNSLSSSASPPPGPAWTKFHSDHSSAKFFRPKRYLPQSFSAAIDHLCGLSASPVILEVGSGAGAALFPLLKSLPASTSAVAIDIAPTAIDLLRSQPKFDASLIAAHVCDICVDDLPTPPNTIDVAFLVFCLSAVPPSTFLSTLIKIRNVLKPDGMICFRDYGLYDMTMLRFKPFQHVVDFTFRRGDGTLSSFFELEATKALFVEAGFDLVEAKYALVKNVNKKTGQCMRRCFTSVVAKVKPPQNC</sequence>
<dbReference type="SUPFAM" id="SSF53335">
    <property type="entry name" value="S-adenosyl-L-methionine-dependent methyltransferases"/>
    <property type="match status" value="1"/>
</dbReference>
<dbReference type="CDD" id="cd02440">
    <property type="entry name" value="AdoMet_MTases"/>
    <property type="match status" value="1"/>
</dbReference>
<dbReference type="Proteomes" id="UP001165065">
    <property type="component" value="Unassembled WGS sequence"/>
</dbReference>
<evidence type="ECO:0000256" key="1">
    <source>
        <dbReference type="ARBA" id="ARBA00009725"/>
    </source>
</evidence>
<dbReference type="GO" id="GO:0032259">
    <property type="term" value="P:methylation"/>
    <property type="evidence" value="ECO:0007669"/>
    <property type="project" value="UniProtKB-KW"/>
</dbReference>
<dbReference type="GO" id="GO:0008757">
    <property type="term" value="F:S-adenosylmethionine-dependent methyltransferase activity"/>
    <property type="evidence" value="ECO:0007669"/>
    <property type="project" value="UniProtKB-ARBA"/>
</dbReference>
<dbReference type="AlphaFoldDB" id="A0A9W7GAJ0"/>
<evidence type="ECO:0000259" key="4">
    <source>
        <dbReference type="Pfam" id="PF13649"/>
    </source>
</evidence>
<proteinExistence type="inferred from homology"/>
<gene>
    <name evidence="5" type="ORF">TrCOL_g8207</name>
</gene>
<dbReference type="Gene3D" id="3.40.50.150">
    <property type="entry name" value="Vaccinia Virus protein VP39"/>
    <property type="match status" value="1"/>
</dbReference>
<protein>
    <recommendedName>
        <fullName evidence="4">Methyltransferase domain-containing protein</fullName>
    </recommendedName>
</protein>
<evidence type="ECO:0000256" key="3">
    <source>
        <dbReference type="ARBA" id="ARBA00022679"/>
    </source>
</evidence>
<dbReference type="InterPro" id="IPR041698">
    <property type="entry name" value="Methyltransf_25"/>
</dbReference>
<dbReference type="InterPro" id="IPR029063">
    <property type="entry name" value="SAM-dependent_MTases_sf"/>
</dbReference>
<evidence type="ECO:0000313" key="5">
    <source>
        <dbReference type="EMBL" id="GMI41380.1"/>
    </source>
</evidence>
<dbReference type="OrthoDB" id="417697at2759"/>
<dbReference type="PANTHER" id="PTHR22809:SF14">
    <property type="entry name" value="TRNA N(3)-METHYLCYTIDINE METHYLTRANSFERASE"/>
    <property type="match status" value="1"/>
</dbReference>
<keyword evidence="6" id="KW-1185">Reference proteome</keyword>
<reference evidence="6" key="1">
    <citation type="journal article" date="2023" name="Commun. Biol.">
        <title>Genome analysis of Parmales, the sister group of diatoms, reveals the evolutionary specialization of diatoms from phago-mixotrophs to photoautotrophs.</title>
        <authorList>
            <person name="Ban H."/>
            <person name="Sato S."/>
            <person name="Yoshikawa S."/>
            <person name="Yamada K."/>
            <person name="Nakamura Y."/>
            <person name="Ichinomiya M."/>
            <person name="Sato N."/>
            <person name="Blanc-Mathieu R."/>
            <person name="Endo H."/>
            <person name="Kuwata A."/>
            <person name="Ogata H."/>
        </authorList>
    </citation>
    <scope>NUCLEOTIDE SEQUENCE [LARGE SCALE GENOMIC DNA]</scope>
</reference>
<keyword evidence="3" id="KW-0808">Transferase</keyword>
<accession>A0A9W7GAJ0</accession>
<dbReference type="GO" id="GO:0008173">
    <property type="term" value="F:RNA methyltransferase activity"/>
    <property type="evidence" value="ECO:0007669"/>
    <property type="project" value="UniProtKB-ARBA"/>
</dbReference>
<comment type="similarity">
    <text evidence="1">Belongs to the methyltransferase superfamily. METL family.</text>
</comment>
<organism evidence="5 6">
    <name type="scientific">Triparma columacea</name>
    <dbReference type="NCBI Taxonomy" id="722753"/>
    <lineage>
        <taxon>Eukaryota</taxon>
        <taxon>Sar</taxon>
        <taxon>Stramenopiles</taxon>
        <taxon>Ochrophyta</taxon>
        <taxon>Bolidophyceae</taxon>
        <taxon>Parmales</taxon>
        <taxon>Triparmaceae</taxon>
        <taxon>Triparma</taxon>
    </lineage>
</organism>
<feature type="domain" description="Methyltransferase" evidence="4">
    <location>
        <begin position="92"/>
        <end position="191"/>
    </location>
</feature>
<dbReference type="EMBL" id="BRYA01000148">
    <property type="protein sequence ID" value="GMI41380.1"/>
    <property type="molecule type" value="Genomic_DNA"/>
</dbReference>
<dbReference type="Pfam" id="PF13649">
    <property type="entry name" value="Methyltransf_25"/>
    <property type="match status" value="1"/>
</dbReference>